<keyword evidence="2" id="KW-0812">Transmembrane</keyword>
<dbReference type="Proteomes" id="UP000019335">
    <property type="component" value="Chromosome 12"/>
</dbReference>
<comment type="caution">
    <text evidence="3">The sequence shown here is derived from an EMBL/GenBank/DDBJ whole genome shotgun (WGS) entry which is preliminary data.</text>
</comment>
<evidence type="ECO:0000313" key="3">
    <source>
        <dbReference type="EMBL" id="EWM25159.1"/>
    </source>
</evidence>
<keyword evidence="4" id="KW-1185">Reference proteome</keyword>
<feature type="transmembrane region" description="Helical" evidence="2">
    <location>
        <begin position="163"/>
        <end position="184"/>
    </location>
</feature>
<keyword evidence="2" id="KW-1133">Transmembrane helix</keyword>
<keyword evidence="2" id="KW-0472">Membrane</keyword>
<gene>
    <name evidence="3" type="ORF">Naga_100016g35</name>
</gene>
<feature type="region of interest" description="Disordered" evidence="1">
    <location>
        <begin position="201"/>
        <end position="235"/>
    </location>
</feature>
<protein>
    <submittedName>
        <fullName evidence="3">Uncharacterized protein</fullName>
    </submittedName>
</protein>
<evidence type="ECO:0000313" key="4">
    <source>
        <dbReference type="Proteomes" id="UP000019335"/>
    </source>
</evidence>
<feature type="transmembrane region" description="Helical" evidence="2">
    <location>
        <begin position="126"/>
        <end position="151"/>
    </location>
</feature>
<feature type="transmembrane region" description="Helical" evidence="2">
    <location>
        <begin position="90"/>
        <end position="114"/>
    </location>
</feature>
<sequence>MALILNRLYLPGVFMTALCVIFALGAVLTAEFASGMAMVSGSDGFAKVNLGLWHGIAHIAGRRQVFRLEWCDASSPSFDGPYCAQLQVCRVAACAGVCLLVAVSVLLALLATNAVRTRFEAPLTKIVAGTFSMAALCFGTCLGVWVALVVSLSTKEEDSKARLSIGMSWLAEGGAFILAFLLAIKMLQTATRIEGEARIATDMNKRARNGTQTSYPNKPEKPRSRPSHGAGDLEA</sequence>
<organism evidence="3 4">
    <name type="scientific">Nannochloropsis gaditana</name>
    <dbReference type="NCBI Taxonomy" id="72520"/>
    <lineage>
        <taxon>Eukaryota</taxon>
        <taxon>Sar</taxon>
        <taxon>Stramenopiles</taxon>
        <taxon>Ochrophyta</taxon>
        <taxon>Eustigmatophyceae</taxon>
        <taxon>Eustigmatales</taxon>
        <taxon>Monodopsidaceae</taxon>
        <taxon>Nannochloropsis</taxon>
    </lineage>
</organism>
<evidence type="ECO:0000256" key="2">
    <source>
        <dbReference type="SAM" id="Phobius"/>
    </source>
</evidence>
<dbReference type="EMBL" id="AZIL01001059">
    <property type="protein sequence ID" value="EWM25159.1"/>
    <property type="molecule type" value="Genomic_DNA"/>
</dbReference>
<reference evidence="3 4" key="1">
    <citation type="journal article" date="2014" name="Mol. Plant">
        <title>Chromosome Scale Genome Assembly and Transcriptome Profiling of Nannochloropsis gaditana in Nitrogen Depletion.</title>
        <authorList>
            <person name="Corteggiani Carpinelli E."/>
            <person name="Telatin A."/>
            <person name="Vitulo N."/>
            <person name="Forcato C."/>
            <person name="D'Angelo M."/>
            <person name="Schiavon R."/>
            <person name="Vezzi A."/>
            <person name="Giacometti G.M."/>
            <person name="Morosinotto T."/>
            <person name="Valle G."/>
        </authorList>
    </citation>
    <scope>NUCLEOTIDE SEQUENCE [LARGE SCALE GENOMIC DNA]</scope>
    <source>
        <strain evidence="3 4">B-31</strain>
    </source>
</reference>
<accession>W7TXS4</accession>
<dbReference type="AlphaFoldDB" id="W7TXS4"/>
<evidence type="ECO:0000256" key="1">
    <source>
        <dbReference type="SAM" id="MobiDB-lite"/>
    </source>
</evidence>
<feature type="transmembrane region" description="Helical" evidence="2">
    <location>
        <begin position="12"/>
        <end position="33"/>
    </location>
</feature>
<proteinExistence type="predicted"/>
<name>W7TXS4_9STRA</name>